<dbReference type="GO" id="GO:0005886">
    <property type="term" value="C:plasma membrane"/>
    <property type="evidence" value="ECO:0007669"/>
    <property type="project" value="UniProtKB-SubCell"/>
</dbReference>
<evidence type="ECO:0000256" key="1">
    <source>
        <dbReference type="ARBA" id="ARBA00002962"/>
    </source>
</evidence>
<dbReference type="EMBL" id="UGTA01000001">
    <property type="protein sequence ID" value="SUB59260.1"/>
    <property type="molecule type" value="Genomic_DNA"/>
</dbReference>
<evidence type="ECO:0000313" key="13">
    <source>
        <dbReference type="Proteomes" id="UP000255417"/>
    </source>
</evidence>
<dbReference type="InterPro" id="IPR010817">
    <property type="entry name" value="HemY_N"/>
</dbReference>
<feature type="domain" description="HemY N-terminal" evidence="11">
    <location>
        <begin position="26"/>
        <end position="132"/>
    </location>
</feature>
<keyword evidence="8 10" id="KW-0472">Membrane</keyword>
<dbReference type="UniPathway" id="UPA00252"/>
<name>A0A379CAC7_9PAST</name>
<proteinExistence type="predicted"/>
<sequence>MFRILFLMFLLLAGLVAGPYIAGHQGYVRIVTDTKVIEMSVIMLVVFFVSAMAVVYFIEWILKRFFALSRGSYTWFFNRKRKKAQKQTLEGLIKMSEGDYSKAEKLIGKNAKHSDKPVLNFIKAAEAAQMKGNEKAANRYLVEASKIAGNNNIALEIARAKILLLQKKLPAARTAIDSLLALEPCNSEVLSLAIPIYQKSGAFVAVDHILENVKHQNILTKEDYVNLEHWVDDGLLDEKLHEEGQEGLLRWWQDQPSRRNRSVYARVGLIKRLIDCEDHESAQRLVMETVKKFDDNELEILFDELTRLEIAGNTRLLKLLTKRGKKAAENYSDDYARIVGYALVRDGQYAQAKPYFLQLLDHRECNANDRVMAACVADHTSDRELSAQIHALNLKEVNVKEVSPVLALPETVEQ</sequence>
<comment type="function">
    <text evidence="1">Involved in a late step of protoheme IX synthesis.</text>
</comment>
<evidence type="ECO:0000313" key="12">
    <source>
        <dbReference type="EMBL" id="SUB59260.1"/>
    </source>
</evidence>
<protein>
    <submittedName>
        <fullName evidence="12">Putative protoheme IX biogenesis protein</fullName>
    </submittedName>
</protein>
<evidence type="ECO:0000256" key="5">
    <source>
        <dbReference type="ARBA" id="ARBA00022519"/>
    </source>
</evidence>
<reference evidence="12 13" key="1">
    <citation type="submission" date="2018-06" db="EMBL/GenBank/DDBJ databases">
        <authorList>
            <consortium name="Pathogen Informatics"/>
            <person name="Doyle S."/>
        </authorList>
    </citation>
    <scope>NUCLEOTIDE SEQUENCE [LARGE SCALE GENOMIC DNA]</scope>
    <source>
        <strain evidence="12 13">NCTC12872</strain>
    </source>
</reference>
<dbReference type="NCBIfam" id="TIGR00540">
    <property type="entry name" value="TPR_hemY_coli"/>
    <property type="match status" value="1"/>
</dbReference>
<dbReference type="InterPro" id="IPR005254">
    <property type="entry name" value="Heme_biosyn_assoc_TPR_pro"/>
</dbReference>
<evidence type="ECO:0000256" key="8">
    <source>
        <dbReference type="ARBA" id="ARBA00023136"/>
    </source>
</evidence>
<dbReference type="AlphaFoldDB" id="A0A379CAC7"/>
<evidence type="ECO:0000259" key="11">
    <source>
        <dbReference type="Pfam" id="PF07219"/>
    </source>
</evidence>
<evidence type="ECO:0000256" key="10">
    <source>
        <dbReference type="SAM" id="Phobius"/>
    </source>
</evidence>
<dbReference type="Pfam" id="PF07219">
    <property type="entry name" value="HemY_N"/>
    <property type="match status" value="1"/>
</dbReference>
<accession>A0A379CAC7</accession>
<evidence type="ECO:0000256" key="3">
    <source>
        <dbReference type="ARBA" id="ARBA00004744"/>
    </source>
</evidence>
<keyword evidence="5" id="KW-0997">Cell inner membrane</keyword>
<evidence type="ECO:0000256" key="2">
    <source>
        <dbReference type="ARBA" id="ARBA00004429"/>
    </source>
</evidence>
<evidence type="ECO:0000256" key="7">
    <source>
        <dbReference type="ARBA" id="ARBA00022989"/>
    </source>
</evidence>
<keyword evidence="7 10" id="KW-1133">Transmembrane helix</keyword>
<keyword evidence="6 10" id="KW-0812">Transmembrane</keyword>
<comment type="pathway">
    <text evidence="3">Porphyrin-containing compound metabolism; protoheme biosynthesis.</text>
</comment>
<dbReference type="Gene3D" id="1.25.40.10">
    <property type="entry name" value="Tetratricopeptide repeat domain"/>
    <property type="match status" value="1"/>
</dbReference>
<keyword evidence="13" id="KW-1185">Reference proteome</keyword>
<organism evidence="12 13">
    <name type="scientific">Phocoenobacter uteri</name>
    <dbReference type="NCBI Taxonomy" id="146806"/>
    <lineage>
        <taxon>Bacteria</taxon>
        <taxon>Pseudomonadati</taxon>
        <taxon>Pseudomonadota</taxon>
        <taxon>Gammaproteobacteria</taxon>
        <taxon>Pasteurellales</taxon>
        <taxon>Pasteurellaceae</taxon>
        <taxon>Phocoenobacter</taxon>
    </lineage>
</organism>
<dbReference type="InterPro" id="IPR011990">
    <property type="entry name" value="TPR-like_helical_dom_sf"/>
</dbReference>
<gene>
    <name evidence="12" type="primary">hemY</name>
    <name evidence="12" type="ORF">NCTC12872_01242</name>
</gene>
<comment type="subcellular location">
    <subcellularLocation>
        <location evidence="2">Cell inner membrane</location>
        <topology evidence="2">Multi-pass membrane protein</topology>
    </subcellularLocation>
</comment>
<dbReference type="RefSeq" id="WP_115315746.1">
    <property type="nucleotide sequence ID" value="NZ_LWIF01000001.1"/>
</dbReference>
<evidence type="ECO:0000256" key="4">
    <source>
        <dbReference type="ARBA" id="ARBA00022475"/>
    </source>
</evidence>
<evidence type="ECO:0000256" key="6">
    <source>
        <dbReference type="ARBA" id="ARBA00022692"/>
    </source>
</evidence>
<dbReference type="SUPFAM" id="SSF48452">
    <property type="entry name" value="TPR-like"/>
    <property type="match status" value="1"/>
</dbReference>
<dbReference type="GO" id="GO:0042168">
    <property type="term" value="P:heme metabolic process"/>
    <property type="evidence" value="ECO:0007669"/>
    <property type="project" value="InterPro"/>
</dbReference>
<feature type="transmembrane region" description="Helical" evidence="10">
    <location>
        <begin position="41"/>
        <end position="62"/>
    </location>
</feature>
<evidence type="ECO:0000256" key="9">
    <source>
        <dbReference type="ARBA" id="ARBA00023244"/>
    </source>
</evidence>
<dbReference type="GO" id="GO:0006779">
    <property type="term" value="P:porphyrin-containing compound biosynthetic process"/>
    <property type="evidence" value="ECO:0007669"/>
    <property type="project" value="UniProtKB-KW"/>
</dbReference>
<keyword evidence="9" id="KW-0627">Porphyrin biosynthesis</keyword>
<keyword evidence="4" id="KW-1003">Cell membrane</keyword>
<dbReference type="Proteomes" id="UP000255417">
    <property type="component" value="Unassembled WGS sequence"/>
</dbReference>
<dbReference type="OrthoDB" id="7067577at2"/>